<evidence type="ECO:0000256" key="3">
    <source>
        <dbReference type="ARBA" id="ARBA00023002"/>
    </source>
</evidence>
<dbReference type="GO" id="GO:0016491">
    <property type="term" value="F:oxidoreductase activity"/>
    <property type="evidence" value="ECO:0007669"/>
    <property type="project" value="UniProtKB-KW"/>
</dbReference>
<accession>A0A5N6EB05</accession>
<protein>
    <submittedName>
        <fullName evidence="7">Chaperonin 10-like protein</fullName>
    </submittedName>
</protein>
<feature type="domain" description="Alcohol dehydrogenase-like N-terminal" evidence="6">
    <location>
        <begin position="25"/>
        <end position="144"/>
    </location>
</feature>
<dbReference type="InterPro" id="IPR036291">
    <property type="entry name" value="NAD(P)-bd_dom_sf"/>
</dbReference>
<organism evidence="7 8">
    <name type="scientific">Aspergillus novoparasiticus</name>
    <dbReference type="NCBI Taxonomy" id="986946"/>
    <lineage>
        <taxon>Eukaryota</taxon>
        <taxon>Fungi</taxon>
        <taxon>Dikarya</taxon>
        <taxon>Ascomycota</taxon>
        <taxon>Pezizomycotina</taxon>
        <taxon>Eurotiomycetes</taxon>
        <taxon>Eurotiomycetidae</taxon>
        <taxon>Eurotiales</taxon>
        <taxon>Aspergillaceae</taxon>
        <taxon>Aspergillus</taxon>
        <taxon>Aspergillus subgen. Circumdati</taxon>
    </lineage>
</organism>
<evidence type="ECO:0000259" key="5">
    <source>
        <dbReference type="Pfam" id="PF00107"/>
    </source>
</evidence>
<dbReference type="Gene3D" id="3.40.50.720">
    <property type="entry name" value="NAD(P)-binding Rossmann-like Domain"/>
    <property type="match status" value="1"/>
</dbReference>
<evidence type="ECO:0000259" key="6">
    <source>
        <dbReference type="Pfam" id="PF08240"/>
    </source>
</evidence>
<name>A0A5N6EB05_9EURO</name>
<dbReference type="PANTHER" id="PTHR43401">
    <property type="entry name" value="L-THREONINE 3-DEHYDROGENASE"/>
    <property type="match status" value="1"/>
</dbReference>
<keyword evidence="1 4" id="KW-0479">Metal-binding</keyword>
<comment type="similarity">
    <text evidence="4">Belongs to the zinc-containing alcohol dehydrogenase family.</text>
</comment>
<dbReference type="GO" id="GO:0008270">
    <property type="term" value="F:zinc ion binding"/>
    <property type="evidence" value="ECO:0007669"/>
    <property type="project" value="InterPro"/>
</dbReference>
<gene>
    <name evidence="7" type="ORF">BDV33DRAFT_229358</name>
</gene>
<dbReference type="Pfam" id="PF00107">
    <property type="entry name" value="ADH_zinc_N"/>
    <property type="match status" value="1"/>
</dbReference>
<feature type="domain" description="Alcohol dehydrogenase-like C-terminal" evidence="5">
    <location>
        <begin position="184"/>
        <end position="317"/>
    </location>
</feature>
<dbReference type="AlphaFoldDB" id="A0A5N6EB05"/>
<comment type="cofactor">
    <cofactor evidence="4">
        <name>Zn(2+)</name>
        <dbReference type="ChEBI" id="CHEBI:29105"/>
    </cofactor>
</comment>
<dbReference type="EMBL" id="ML733593">
    <property type="protein sequence ID" value="KAB8213580.1"/>
    <property type="molecule type" value="Genomic_DNA"/>
</dbReference>
<sequence>MMQALVAQDQQQRLSIQNVDLPEPGADDVIVKVVAAGITPGVLKMIKAGRSYLPSTVGHEAAGVVAAVGSNVTGVSTGDRVRLHPILSSRECQYCLQGQDNLCDSASIMGFASFTPKKALYNNYHNGTVAEFVRAPYWLVDPLPPSVTFEVGAKVHDLATAARAIKLARLPGNATIIITAPTGALGALSLRLADKFGIGKIILVGRSRERMESVRLLTSVPTEVLVVSSEKYGNQNIVTELVALAPDGIDAIIDYLPSGNLISQLLPALSPAGELVHYGGNPNTIQIPLVEVMAKCWTIIGARAHTREDARDCLQWLGNRDVVIDDLITHRSKTSQIDRMLQPMDTREEPMLLICFPV</sequence>
<evidence type="ECO:0000256" key="1">
    <source>
        <dbReference type="ARBA" id="ARBA00022723"/>
    </source>
</evidence>
<dbReference type="InterPro" id="IPR013149">
    <property type="entry name" value="ADH-like_C"/>
</dbReference>
<dbReference type="Proteomes" id="UP000326799">
    <property type="component" value="Unassembled WGS sequence"/>
</dbReference>
<dbReference type="PROSITE" id="PS00059">
    <property type="entry name" value="ADH_ZINC"/>
    <property type="match status" value="1"/>
</dbReference>
<keyword evidence="8" id="KW-1185">Reference proteome</keyword>
<dbReference type="Pfam" id="PF08240">
    <property type="entry name" value="ADH_N"/>
    <property type="match status" value="1"/>
</dbReference>
<dbReference type="InterPro" id="IPR011032">
    <property type="entry name" value="GroES-like_sf"/>
</dbReference>
<evidence type="ECO:0000313" key="7">
    <source>
        <dbReference type="EMBL" id="KAB8213580.1"/>
    </source>
</evidence>
<dbReference type="PANTHER" id="PTHR43401:SF5">
    <property type="entry name" value="ALCOHOL DEHYDROGENASE-RELATED"/>
    <property type="match status" value="1"/>
</dbReference>
<keyword evidence="2 4" id="KW-0862">Zinc</keyword>
<evidence type="ECO:0000256" key="4">
    <source>
        <dbReference type="RuleBase" id="RU361277"/>
    </source>
</evidence>
<proteinExistence type="inferred from homology"/>
<reference evidence="7 8" key="1">
    <citation type="submission" date="2019-04" db="EMBL/GenBank/DDBJ databases">
        <title>Fungal friends and foes A comparative genomics study of 23 Aspergillus species from section Flavi.</title>
        <authorList>
            <consortium name="DOE Joint Genome Institute"/>
            <person name="Kjaerbolling I."/>
            <person name="Vesth T.C."/>
            <person name="Frisvad J.C."/>
            <person name="Nybo J.L."/>
            <person name="Theobald S."/>
            <person name="Kildgaard S."/>
            <person name="Petersen T.I."/>
            <person name="Kuo A."/>
            <person name="Sato A."/>
            <person name="Lyhne E.K."/>
            <person name="Kogle M.E."/>
            <person name="Wiebenga A."/>
            <person name="Kun R.S."/>
            <person name="Lubbers R.J."/>
            <person name="Makela M.R."/>
            <person name="Barry K."/>
            <person name="Chovatia M."/>
            <person name="Clum A."/>
            <person name="Daum C."/>
            <person name="Haridas S."/>
            <person name="He G."/>
            <person name="LaButti K."/>
            <person name="Lipzen A."/>
            <person name="Mondo S."/>
            <person name="Pangilinan J."/>
            <person name="Riley R."/>
            <person name="Salamov A."/>
            <person name="Simmons B.A."/>
            <person name="Magnuson J.K."/>
            <person name="Henrissat B."/>
            <person name="Mortensen U.H."/>
            <person name="Larsen T.O."/>
            <person name="De vries R.P."/>
            <person name="Grigoriev I.V."/>
            <person name="Machida M."/>
            <person name="Baker S.E."/>
            <person name="Andersen M.R."/>
        </authorList>
    </citation>
    <scope>NUCLEOTIDE SEQUENCE [LARGE SCALE GENOMIC DNA]</scope>
    <source>
        <strain evidence="7 8">CBS 126849</strain>
    </source>
</reference>
<dbReference type="Gene3D" id="3.90.180.10">
    <property type="entry name" value="Medium-chain alcohol dehydrogenases, catalytic domain"/>
    <property type="match status" value="1"/>
</dbReference>
<dbReference type="InterPro" id="IPR002328">
    <property type="entry name" value="ADH_Zn_CS"/>
</dbReference>
<evidence type="ECO:0000313" key="8">
    <source>
        <dbReference type="Proteomes" id="UP000326799"/>
    </source>
</evidence>
<evidence type="ECO:0000256" key="2">
    <source>
        <dbReference type="ARBA" id="ARBA00022833"/>
    </source>
</evidence>
<dbReference type="SUPFAM" id="SSF51735">
    <property type="entry name" value="NAD(P)-binding Rossmann-fold domains"/>
    <property type="match status" value="1"/>
</dbReference>
<dbReference type="SUPFAM" id="SSF50129">
    <property type="entry name" value="GroES-like"/>
    <property type="match status" value="1"/>
</dbReference>
<dbReference type="InterPro" id="IPR013154">
    <property type="entry name" value="ADH-like_N"/>
</dbReference>
<dbReference type="InterPro" id="IPR050129">
    <property type="entry name" value="Zn_alcohol_dh"/>
</dbReference>
<keyword evidence="3" id="KW-0560">Oxidoreductase</keyword>